<reference evidence="3" key="2">
    <citation type="submission" date="2015-01" db="EMBL/GenBank/DDBJ databases">
        <title>Evolutionary Origins and Diversification of the Mycorrhizal Mutualists.</title>
        <authorList>
            <consortium name="DOE Joint Genome Institute"/>
            <consortium name="Mycorrhizal Genomics Consortium"/>
            <person name="Kohler A."/>
            <person name="Kuo A."/>
            <person name="Nagy L.G."/>
            <person name="Floudas D."/>
            <person name="Copeland A."/>
            <person name="Barry K.W."/>
            <person name="Cichocki N."/>
            <person name="Veneault-Fourrey C."/>
            <person name="LaButti K."/>
            <person name="Lindquist E.A."/>
            <person name="Lipzen A."/>
            <person name="Lundell T."/>
            <person name="Morin E."/>
            <person name="Murat C."/>
            <person name="Riley R."/>
            <person name="Ohm R."/>
            <person name="Sun H."/>
            <person name="Tunlid A."/>
            <person name="Henrissat B."/>
            <person name="Grigoriev I.V."/>
            <person name="Hibbett D.S."/>
            <person name="Martin F."/>
        </authorList>
    </citation>
    <scope>NUCLEOTIDE SEQUENCE [LARGE SCALE GENOMIC DNA]</scope>
    <source>
        <strain evidence="3">441</strain>
    </source>
</reference>
<feature type="compositionally biased region" description="Basic residues" evidence="1">
    <location>
        <begin position="29"/>
        <end position="39"/>
    </location>
</feature>
<dbReference type="EMBL" id="KN833686">
    <property type="protein sequence ID" value="KIK30601.1"/>
    <property type="molecule type" value="Genomic_DNA"/>
</dbReference>
<dbReference type="OrthoDB" id="5556956at2759"/>
<dbReference type="GO" id="GO:0000462">
    <property type="term" value="P:maturation of SSU-rRNA from tricistronic rRNA transcript (SSU-rRNA, 5.8S rRNA, LSU-rRNA)"/>
    <property type="evidence" value="ECO:0007669"/>
    <property type="project" value="TreeGrafter"/>
</dbReference>
<dbReference type="Proteomes" id="UP000054018">
    <property type="component" value="Unassembled WGS sequence"/>
</dbReference>
<keyword evidence="3" id="KW-1185">Reference proteome</keyword>
<dbReference type="HOGENOM" id="CLU_051226_0_0_1"/>
<dbReference type="PANTHER" id="PTHR28096:SF1">
    <property type="entry name" value="PROTEIN FAF1"/>
    <property type="match status" value="1"/>
</dbReference>
<evidence type="ECO:0000313" key="3">
    <source>
        <dbReference type="Proteomes" id="UP000054018"/>
    </source>
</evidence>
<dbReference type="PANTHER" id="PTHR28096">
    <property type="entry name" value="PROTEIN FAF1"/>
    <property type="match status" value="1"/>
</dbReference>
<feature type="compositionally biased region" description="Basic and acidic residues" evidence="1">
    <location>
        <begin position="66"/>
        <end position="80"/>
    </location>
</feature>
<sequence>MPNDERDRLLRLLEAHGQEFMNSFERPPPLKKRKKHNKLRQTTSPTVHLEERDASGAPEGCGSLSHLDREEGIGHDDERSACSSRAPDVTVFTDAGIKHVKSKDSSKGSRKSFMSSKVVDIKRDILPPEGVSQEHSEDERTNAQNDALLYRLLHTKLLSGSLNEELGLSHAQKEKALSGRVLELSSQCKLGKGESIVRAEEHNKASKRVRDGLLRKREERSQKQLEEVKNLGNYHPILKQMYGSCSAKSSKRKRERGLRMGVGRFKDGVLKLSREEISTIAGPDRKRNRG</sequence>
<reference evidence="2 3" key="1">
    <citation type="submission" date="2014-04" db="EMBL/GenBank/DDBJ databases">
        <authorList>
            <consortium name="DOE Joint Genome Institute"/>
            <person name="Kuo A."/>
            <person name="Kohler A."/>
            <person name="Costa M.D."/>
            <person name="Nagy L.G."/>
            <person name="Floudas D."/>
            <person name="Copeland A."/>
            <person name="Barry K.W."/>
            <person name="Cichocki N."/>
            <person name="Veneault-Fourrey C."/>
            <person name="LaButti K."/>
            <person name="Lindquist E.A."/>
            <person name="Lipzen A."/>
            <person name="Lundell T."/>
            <person name="Morin E."/>
            <person name="Murat C."/>
            <person name="Sun H."/>
            <person name="Tunlid A."/>
            <person name="Henrissat B."/>
            <person name="Grigoriev I.V."/>
            <person name="Hibbett D.S."/>
            <person name="Martin F."/>
            <person name="Nordberg H.P."/>
            <person name="Cantor M.N."/>
            <person name="Hua S.X."/>
        </authorList>
    </citation>
    <scope>NUCLEOTIDE SEQUENCE [LARGE SCALE GENOMIC DNA]</scope>
    <source>
        <strain evidence="2 3">441</strain>
    </source>
</reference>
<gene>
    <name evidence="2" type="ORF">PISMIDRAFT_670667</name>
</gene>
<feature type="region of interest" description="Disordered" evidence="1">
    <location>
        <begin position="16"/>
        <end position="88"/>
    </location>
</feature>
<proteinExistence type="predicted"/>
<protein>
    <submittedName>
        <fullName evidence="2">Uncharacterized protein</fullName>
    </submittedName>
</protein>
<evidence type="ECO:0000256" key="1">
    <source>
        <dbReference type="SAM" id="MobiDB-lite"/>
    </source>
</evidence>
<dbReference type="STRING" id="765257.A0A0C9ZMB4"/>
<evidence type="ECO:0000313" key="2">
    <source>
        <dbReference type="EMBL" id="KIK30601.1"/>
    </source>
</evidence>
<dbReference type="AlphaFoldDB" id="A0A0C9ZMB4"/>
<accession>A0A0C9ZMB4</accession>
<dbReference type="GO" id="GO:0005730">
    <property type="term" value="C:nucleolus"/>
    <property type="evidence" value="ECO:0007669"/>
    <property type="project" value="TreeGrafter"/>
</dbReference>
<name>A0A0C9ZMB4_9AGAM</name>
<dbReference type="InterPro" id="IPR053030">
    <property type="entry name" value="Ribosomal_biogenesis_FAF1-like"/>
</dbReference>
<organism evidence="2 3">
    <name type="scientific">Pisolithus microcarpus 441</name>
    <dbReference type="NCBI Taxonomy" id="765257"/>
    <lineage>
        <taxon>Eukaryota</taxon>
        <taxon>Fungi</taxon>
        <taxon>Dikarya</taxon>
        <taxon>Basidiomycota</taxon>
        <taxon>Agaricomycotina</taxon>
        <taxon>Agaricomycetes</taxon>
        <taxon>Agaricomycetidae</taxon>
        <taxon>Boletales</taxon>
        <taxon>Sclerodermatineae</taxon>
        <taxon>Pisolithaceae</taxon>
        <taxon>Pisolithus</taxon>
    </lineage>
</organism>